<dbReference type="InterPro" id="IPR002048">
    <property type="entry name" value="EF_hand_dom"/>
</dbReference>
<dbReference type="GO" id="GO:0043113">
    <property type="term" value="P:receptor clustering"/>
    <property type="evidence" value="ECO:0007669"/>
    <property type="project" value="TreeGrafter"/>
</dbReference>
<dbReference type="STRING" id="50429.A0A2B4SB70"/>
<dbReference type="SMART" id="SM00054">
    <property type="entry name" value="EFh"/>
    <property type="match status" value="3"/>
</dbReference>
<dbReference type="PANTHER" id="PTHR23119">
    <property type="entry name" value="DISCS LARGE"/>
    <property type="match status" value="1"/>
</dbReference>
<dbReference type="SUPFAM" id="SSF47473">
    <property type="entry name" value="EF-hand"/>
    <property type="match status" value="1"/>
</dbReference>
<name>A0A2B4SB70_STYPI</name>
<dbReference type="GO" id="GO:0097120">
    <property type="term" value="P:receptor localization to synapse"/>
    <property type="evidence" value="ECO:0007669"/>
    <property type="project" value="TreeGrafter"/>
</dbReference>
<feature type="domain" description="PDZ" evidence="3">
    <location>
        <begin position="37"/>
        <end position="126"/>
    </location>
</feature>
<protein>
    <submittedName>
        <fullName evidence="5">Calmodulin-4</fullName>
    </submittedName>
</protein>
<dbReference type="GO" id="GO:0005509">
    <property type="term" value="F:calcium ion binding"/>
    <property type="evidence" value="ECO:0007669"/>
    <property type="project" value="InterPro"/>
</dbReference>
<dbReference type="GO" id="GO:0030054">
    <property type="term" value="C:cell junction"/>
    <property type="evidence" value="ECO:0007669"/>
    <property type="project" value="TreeGrafter"/>
</dbReference>
<dbReference type="Gene3D" id="2.30.42.10">
    <property type="match status" value="3"/>
</dbReference>
<dbReference type="InterPro" id="IPR011992">
    <property type="entry name" value="EF-hand-dom_pair"/>
</dbReference>
<feature type="domain" description="EF-hand" evidence="4">
    <location>
        <begin position="390"/>
        <end position="425"/>
    </location>
</feature>
<evidence type="ECO:0000256" key="2">
    <source>
        <dbReference type="ARBA" id="ARBA00023136"/>
    </source>
</evidence>
<evidence type="ECO:0000313" key="6">
    <source>
        <dbReference type="Proteomes" id="UP000225706"/>
    </source>
</evidence>
<evidence type="ECO:0000313" key="5">
    <source>
        <dbReference type="EMBL" id="PFX26273.1"/>
    </source>
</evidence>
<feature type="domain" description="PDZ" evidence="3">
    <location>
        <begin position="276"/>
        <end position="365"/>
    </location>
</feature>
<dbReference type="Gene3D" id="1.10.238.10">
    <property type="entry name" value="EF-hand"/>
    <property type="match status" value="2"/>
</dbReference>
<dbReference type="Pfam" id="PF13499">
    <property type="entry name" value="EF-hand_7"/>
    <property type="match status" value="1"/>
</dbReference>
<proteinExistence type="predicted"/>
<accession>A0A2B4SB70</accession>
<dbReference type="CDD" id="cd00136">
    <property type="entry name" value="PDZ_canonical"/>
    <property type="match status" value="2"/>
</dbReference>
<comment type="subcellular location">
    <subcellularLocation>
        <location evidence="1">Membrane</location>
    </subcellularLocation>
</comment>
<dbReference type="FunFam" id="1.10.238.10:FF:000001">
    <property type="entry name" value="Calmodulin 1"/>
    <property type="match status" value="1"/>
</dbReference>
<dbReference type="SMART" id="SM00228">
    <property type="entry name" value="PDZ"/>
    <property type="match status" value="3"/>
</dbReference>
<dbReference type="GO" id="GO:0045197">
    <property type="term" value="P:establishment or maintenance of epithelial cell apical/basal polarity"/>
    <property type="evidence" value="ECO:0007669"/>
    <property type="project" value="TreeGrafter"/>
</dbReference>
<dbReference type="GO" id="GO:0019901">
    <property type="term" value="F:protein kinase binding"/>
    <property type="evidence" value="ECO:0007669"/>
    <property type="project" value="TreeGrafter"/>
</dbReference>
<dbReference type="InterPro" id="IPR001478">
    <property type="entry name" value="PDZ"/>
</dbReference>
<dbReference type="InterPro" id="IPR050614">
    <property type="entry name" value="Synaptic_Scaffolding_LAP-MAGUK"/>
</dbReference>
<sequence>MAVRRGKFRAFFKSTKPADVSYDGKNSFENSQDIEIIVEVAVGPRGEISDTDVVIAGGSDQHHIPGNPGLFITDIRPGSEADKLLSLGCQIAKIDDVDVTNVPRQVADSLLEFADKWAQLHVRMPKGLDEVSEASSKMVSWGTVSFDTDNSDSGVGSGILEKEFRPNIDASEKLVTVKIAVGLWGGQDEKSIDGNTGIFIKAIKEGSSLLKDVKVEDQIVKVNGTDVTNVPQHVFFNLLRGADKVAKIHIAKTSDAKDDTEIRVFEDEETGENEQIIEISTGPKGQIGKLGLKINGGRDRPVVPGDPGIFITAVKRGSLLQKVIGPGDKILKIDGTNVINVPLRFAFDHIKAADRRVRLHIQKADTSEHDISERKRKSFARQAARSFSDEQLQEYKTAFSVYDRTGSGKISMKRVMELCRSLGYNLTSIDRDVITTEYSLVGDGKFSFLDFIEMITKISSLHRSDSDLTNAFEVFDREEKGFFRLPELQDALKKMPGSEGLTEDELADILQLADPDGDGNVSFEAFRNLMMPLFQQS</sequence>
<feature type="domain" description="EF-hand" evidence="4">
    <location>
        <begin position="501"/>
        <end position="536"/>
    </location>
</feature>
<dbReference type="PROSITE" id="PS50106">
    <property type="entry name" value="PDZ"/>
    <property type="match status" value="3"/>
</dbReference>
<dbReference type="SUPFAM" id="SSF50156">
    <property type="entry name" value="PDZ domain-like"/>
    <property type="match status" value="3"/>
</dbReference>
<keyword evidence="2" id="KW-0472">Membrane</keyword>
<evidence type="ECO:0000256" key="1">
    <source>
        <dbReference type="ARBA" id="ARBA00004370"/>
    </source>
</evidence>
<feature type="domain" description="EF-hand" evidence="4">
    <location>
        <begin position="463"/>
        <end position="498"/>
    </location>
</feature>
<dbReference type="AlphaFoldDB" id="A0A2B4SB70"/>
<organism evidence="5 6">
    <name type="scientific">Stylophora pistillata</name>
    <name type="common">Smooth cauliflower coral</name>
    <dbReference type="NCBI Taxonomy" id="50429"/>
    <lineage>
        <taxon>Eukaryota</taxon>
        <taxon>Metazoa</taxon>
        <taxon>Cnidaria</taxon>
        <taxon>Anthozoa</taxon>
        <taxon>Hexacorallia</taxon>
        <taxon>Scleractinia</taxon>
        <taxon>Astrocoeniina</taxon>
        <taxon>Pocilloporidae</taxon>
        <taxon>Stylophora</taxon>
    </lineage>
</organism>
<dbReference type="OrthoDB" id="26525at2759"/>
<evidence type="ECO:0000259" key="4">
    <source>
        <dbReference type="PROSITE" id="PS50222"/>
    </source>
</evidence>
<dbReference type="Proteomes" id="UP000225706">
    <property type="component" value="Unassembled WGS sequence"/>
</dbReference>
<dbReference type="GO" id="GO:0098609">
    <property type="term" value="P:cell-cell adhesion"/>
    <property type="evidence" value="ECO:0007669"/>
    <property type="project" value="TreeGrafter"/>
</dbReference>
<dbReference type="Pfam" id="PF00595">
    <property type="entry name" value="PDZ"/>
    <property type="match status" value="2"/>
</dbReference>
<keyword evidence="6" id="KW-1185">Reference proteome</keyword>
<feature type="domain" description="PDZ" evidence="3">
    <location>
        <begin position="179"/>
        <end position="254"/>
    </location>
</feature>
<reference evidence="6" key="1">
    <citation type="journal article" date="2017" name="bioRxiv">
        <title>Comparative analysis of the genomes of Stylophora pistillata and Acropora digitifera provides evidence for extensive differences between species of corals.</title>
        <authorList>
            <person name="Voolstra C.R."/>
            <person name="Li Y."/>
            <person name="Liew Y.J."/>
            <person name="Baumgarten S."/>
            <person name="Zoccola D."/>
            <person name="Flot J.-F."/>
            <person name="Tambutte S."/>
            <person name="Allemand D."/>
            <person name="Aranda M."/>
        </authorList>
    </citation>
    <scope>NUCLEOTIDE SEQUENCE [LARGE SCALE GENOMIC DNA]</scope>
</reference>
<dbReference type="GO" id="GO:0016323">
    <property type="term" value="C:basolateral plasma membrane"/>
    <property type="evidence" value="ECO:0007669"/>
    <property type="project" value="TreeGrafter"/>
</dbReference>
<comment type="caution">
    <text evidence="5">The sequence shown here is derived from an EMBL/GenBank/DDBJ whole genome shotgun (WGS) entry which is preliminary data.</text>
</comment>
<dbReference type="InterPro" id="IPR036034">
    <property type="entry name" value="PDZ_sf"/>
</dbReference>
<dbReference type="EMBL" id="LSMT01000130">
    <property type="protein sequence ID" value="PFX26273.1"/>
    <property type="molecule type" value="Genomic_DNA"/>
</dbReference>
<dbReference type="PANTHER" id="PTHR23119:SF51">
    <property type="entry name" value="DISKS LARGE 1 TUMOR SUPPRESSOR PROTEIN"/>
    <property type="match status" value="1"/>
</dbReference>
<evidence type="ECO:0000259" key="3">
    <source>
        <dbReference type="PROSITE" id="PS50106"/>
    </source>
</evidence>
<gene>
    <name evidence="5" type="primary">CAM4</name>
    <name evidence="5" type="ORF">AWC38_SpisGene9064</name>
</gene>
<dbReference type="PROSITE" id="PS50222">
    <property type="entry name" value="EF_HAND_2"/>
    <property type="match status" value="3"/>
</dbReference>